<dbReference type="Gene3D" id="2.40.70.10">
    <property type="entry name" value="Acid Proteases"/>
    <property type="match status" value="1"/>
</dbReference>
<dbReference type="InterPro" id="IPR001969">
    <property type="entry name" value="Aspartic_peptidase_AS"/>
</dbReference>
<evidence type="ECO:0000313" key="2">
    <source>
        <dbReference type="EMBL" id="KAF9761137.1"/>
    </source>
</evidence>
<dbReference type="AlphaFoldDB" id="A0A9P6KXR7"/>
<dbReference type="InterPro" id="IPR021109">
    <property type="entry name" value="Peptidase_aspartic_dom_sf"/>
</dbReference>
<proteinExistence type="predicted"/>
<accession>A0A9P6KXR7</accession>
<comment type="caution">
    <text evidence="2">The sequence shown here is derived from an EMBL/GenBank/DDBJ whole genome shotgun (WGS) entry which is preliminary data.</text>
</comment>
<name>A0A9P6KXR7_9MICR</name>
<evidence type="ECO:0000313" key="3">
    <source>
        <dbReference type="Proteomes" id="UP000740883"/>
    </source>
</evidence>
<gene>
    <name evidence="2" type="primary">ddi-1</name>
    <name evidence="2" type="ORF">NGRA_2834</name>
</gene>
<evidence type="ECO:0000256" key="1">
    <source>
        <dbReference type="ARBA" id="ARBA00022750"/>
    </source>
</evidence>
<dbReference type="CDD" id="cd00303">
    <property type="entry name" value="retropepsin_like"/>
    <property type="match status" value="1"/>
</dbReference>
<keyword evidence="1" id="KW-0378">Hydrolase</keyword>
<dbReference type="GO" id="GO:0006508">
    <property type="term" value="P:proteolysis"/>
    <property type="evidence" value="ECO:0007669"/>
    <property type="project" value="InterPro"/>
</dbReference>
<dbReference type="EMBL" id="SBJO01000410">
    <property type="protein sequence ID" value="KAF9761137.1"/>
    <property type="molecule type" value="Genomic_DNA"/>
</dbReference>
<keyword evidence="3" id="KW-1185">Reference proteome</keyword>
<dbReference type="Proteomes" id="UP000740883">
    <property type="component" value="Unassembled WGS sequence"/>
</dbReference>
<dbReference type="OrthoDB" id="5535068at2759"/>
<sequence>MTNKVFFEAQLNDVPTKLIVDTGSDYNFISKNTADKIRTAFRTSLNHVFITLADGSKHEVKEKLSVTLRDERNSDVREKEEFYIIQKLPYDGLIGQDFLQKHNCTISYENGKGTISMKKQEDTTPDETILNKIYSPYSWSKRVKEIITKYQLSNPKLGLIKGHKMQLHLSDDNPVR</sequence>
<dbReference type="PROSITE" id="PS00141">
    <property type="entry name" value="ASP_PROTEASE"/>
    <property type="match status" value="1"/>
</dbReference>
<dbReference type="GO" id="GO:0004190">
    <property type="term" value="F:aspartic-type endopeptidase activity"/>
    <property type="evidence" value="ECO:0007669"/>
    <property type="project" value="UniProtKB-KW"/>
</dbReference>
<reference evidence="2 3" key="1">
    <citation type="journal article" date="2020" name="Genome Biol. Evol.">
        <title>Comparative genomics of strictly vertically transmitted, feminizing microsporidia endosymbionts of amphipod crustaceans.</title>
        <authorList>
            <person name="Cormier A."/>
            <person name="Chebbi M.A."/>
            <person name="Giraud I."/>
            <person name="Wattier R."/>
            <person name="Teixeira M."/>
            <person name="Gilbert C."/>
            <person name="Rigaud T."/>
            <person name="Cordaux R."/>
        </authorList>
    </citation>
    <scope>NUCLEOTIDE SEQUENCE [LARGE SCALE GENOMIC DNA]</scope>
    <source>
        <strain evidence="2 3">Ou3-Ou53</strain>
    </source>
</reference>
<dbReference type="SUPFAM" id="SSF50630">
    <property type="entry name" value="Acid proteases"/>
    <property type="match status" value="1"/>
</dbReference>
<dbReference type="Pfam" id="PF13975">
    <property type="entry name" value="gag-asp_proteas"/>
    <property type="match status" value="1"/>
</dbReference>
<keyword evidence="1" id="KW-0064">Aspartyl protease</keyword>
<protein>
    <submittedName>
        <fullName evidence="2">Protein DDI1 like protein 1</fullName>
    </submittedName>
</protein>
<organism evidence="2 3">
    <name type="scientific">Nosema granulosis</name>
    <dbReference type="NCBI Taxonomy" id="83296"/>
    <lineage>
        <taxon>Eukaryota</taxon>
        <taxon>Fungi</taxon>
        <taxon>Fungi incertae sedis</taxon>
        <taxon>Microsporidia</taxon>
        <taxon>Nosematidae</taxon>
        <taxon>Nosema</taxon>
    </lineage>
</organism>
<keyword evidence="1" id="KW-0645">Protease</keyword>